<protein>
    <submittedName>
        <fullName evidence="6">Serine/threonine protein kinase</fullName>
    </submittedName>
</protein>
<reference evidence="7" key="1">
    <citation type="submission" date="2016-07" db="EMBL/GenBank/DDBJ databases">
        <title>Nontailed viruses are major unrecognized killers of bacteria in the ocean.</title>
        <authorList>
            <person name="Kauffman K."/>
            <person name="Hussain F."/>
            <person name="Yang J."/>
            <person name="Arevalo P."/>
            <person name="Brown J."/>
            <person name="Cutler M."/>
            <person name="Kelly L."/>
            <person name="Polz M.F."/>
        </authorList>
    </citation>
    <scope>NUCLEOTIDE SEQUENCE [LARGE SCALE GENOMIC DNA]</scope>
    <source>
        <strain evidence="7">10N.286.55.C1</strain>
    </source>
</reference>
<evidence type="ECO:0000313" key="6">
    <source>
        <dbReference type="EMBL" id="PME64479.1"/>
    </source>
</evidence>
<feature type="domain" description="HipA-like C-terminal" evidence="4">
    <location>
        <begin position="149"/>
        <end position="402"/>
    </location>
</feature>
<evidence type="ECO:0000256" key="2">
    <source>
        <dbReference type="ARBA" id="ARBA00022679"/>
    </source>
</evidence>
<dbReference type="NCBIfam" id="TIGR03071">
    <property type="entry name" value="couple_hipA"/>
    <property type="match status" value="1"/>
</dbReference>
<dbReference type="InterPro" id="IPR052028">
    <property type="entry name" value="HipA_Ser/Thr_kinase"/>
</dbReference>
<dbReference type="GO" id="GO:0004674">
    <property type="term" value="F:protein serine/threonine kinase activity"/>
    <property type="evidence" value="ECO:0007669"/>
    <property type="project" value="UniProtKB-KW"/>
</dbReference>
<dbReference type="PANTHER" id="PTHR37419:SF1">
    <property type="entry name" value="SERINE_THREONINE-PROTEIN KINASE TOXIN HIPA"/>
    <property type="match status" value="1"/>
</dbReference>
<dbReference type="GO" id="GO:0005829">
    <property type="term" value="C:cytosol"/>
    <property type="evidence" value="ECO:0007669"/>
    <property type="project" value="TreeGrafter"/>
</dbReference>
<evidence type="ECO:0000256" key="3">
    <source>
        <dbReference type="ARBA" id="ARBA00022777"/>
    </source>
</evidence>
<evidence type="ECO:0000259" key="5">
    <source>
        <dbReference type="Pfam" id="PF13657"/>
    </source>
</evidence>
<keyword evidence="3 6" id="KW-0418">Kinase</keyword>
<dbReference type="PANTHER" id="PTHR37419">
    <property type="entry name" value="SERINE/THREONINE-PROTEIN KINASE TOXIN HIPA"/>
    <property type="match status" value="1"/>
</dbReference>
<dbReference type="Proteomes" id="UP000235778">
    <property type="component" value="Unassembled WGS sequence"/>
</dbReference>
<feature type="domain" description="HipA N-terminal subdomain 1" evidence="5">
    <location>
        <begin position="5"/>
        <end position="103"/>
    </location>
</feature>
<dbReference type="InterPro" id="IPR012893">
    <property type="entry name" value="HipA-like_C"/>
</dbReference>
<evidence type="ECO:0000313" key="7">
    <source>
        <dbReference type="Proteomes" id="UP000235778"/>
    </source>
</evidence>
<gene>
    <name evidence="6" type="ORF">BCV30_07770</name>
</gene>
<dbReference type="Pfam" id="PF07804">
    <property type="entry name" value="HipA_C"/>
    <property type="match status" value="1"/>
</dbReference>
<evidence type="ECO:0000259" key="4">
    <source>
        <dbReference type="Pfam" id="PF07804"/>
    </source>
</evidence>
<accession>A0A1B9PSC6</accession>
<dbReference type="CDD" id="cd17808">
    <property type="entry name" value="HipA_Ec_like"/>
    <property type="match status" value="1"/>
</dbReference>
<name>A0A1B9PSC6_9VIBR</name>
<organism evidence="6 7">
    <name type="scientific">Vibrio lentus</name>
    <dbReference type="NCBI Taxonomy" id="136468"/>
    <lineage>
        <taxon>Bacteria</taxon>
        <taxon>Pseudomonadati</taxon>
        <taxon>Pseudomonadota</taxon>
        <taxon>Gammaproteobacteria</taxon>
        <taxon>Vibrionales</taxon>
        <taxon>Vibrionaceae</taxon>
        <taxon>Vibrio</taxon>
    </lineage>
</organism>
<dbReference type="RefSeq" id="WP_017107446.1">
    <property type="nucleotide sequence ID" value="NZ_MAKA01000340.1"/>
</dbReference>
<dbReference type="InterPro" id="IPR017508">
    <property type="entry name" value="HipA_N1"/>
</dbReference>
<comment type="similarity">
    <text evidence="1">Belongs to the HipA Ser/Thr kinase family.</text>
</comment>
<comment type="caution">
    <text evidence="6">The sequence shown here is derived from an EMBL/GenBank/DDBJ whole genome shotgun (WGS) entry which is preliminary data.</text>
</comment>
<dbReference type="EMBL" id="MCSI01000118">
    <property type="protein sequence ID" value="PME64479.1"/>
    <property type="molecule type" value="Genomic_DNA"/>
</dbReference>
<dbReference type="AlphaFoldDB" id="A0A1B9PSC6"/>
<keyword evidence="6" id="KW-0723">Serine/threonine-protein kinase</keyword>
<keyword evidence="2" id="KW-0808">Transferase</keyword>
<dbReference type="Pfam" id="PF13657">
    <property type="entry name" value="Couple_hipA"/>
    <property type="match status" value="1"/>
</dbReference>
<proteinExistence type="inferred from homology"/>
<evidence type="ECO:0000256" key="1">
    <source>
        <dbReference type="ARBA" id="ARBA00010164"/>
    </source>
</evidence>
<dbReference type="SMR" id="A0A1B9PSC6"/>
<sequence length="439" mass="49557">MQELLAYMNGELVGRLQKQSNGAHSFQYDPDWINNRKARPISLSLKLQIAPIKSDAVINYFDNLLPDAPKVRERIVARYKASSKQPFDLLKEVGKDSVGAIALLPPEQPYNEDKINYETLNEEKLENVLLAYKSDIPLGMLEEEEDFRISVAGAQEKTALLRSNDQWCIPKGNTPTTHIIKLPIGEIQQAHATLDLTDSVENEYLCIELARELGFEVPNVEIIHTEKVKALAVERFDRRWNKDKTNLLRLPQEDICQVFGKPSSIKYESQGGPGIAEIMELLMGSSNALEDQYNFMKFQVFQWAIGATDGHAKNFSIFIEKGGSYKLTPFYDILSAYVVLGGKGLNIRKLKLAMGIKATRGKKYEINKIYARHFLDTATSVGFSKEKMQQILDDIQVELPQAIERLKARLPDSFPEEVSTAIFDNSLKMVKKLGINSGQ</sequence>